<name>A0A561SY72_9PSEU</name>
<dbReference type="InterPro" id="IPR043129">
    <property type="entry name" value="ATPase_NBD"/>
</dbReference>
<feature type="region of interest" description="Disordered" evidence="4">
    <location>
        <begin position="454"/>
        <end position="478"/>
    </location>
</feature>
<protein>
    <submittedName>
        <fullName evidence="5">Hsp70 protein</fullName>
    </submittedName>
</protein>
<dbReference type="GO" id="GO:0140662">
    <property type="term" value="F:ATP-dependent protein folding chaperone"/>
    <property type="evidence" value="ECO:0007669"/>
    <property type="project" value="InterPro"/>
</dbReference>
<dbReference type="OrthoDB" id="9766019at2"/>
<keyword evidence="6" id="KW-1185">Reference proteome</keyword>
<keyword evidence="2" id="KW-0067">ATP-binding</keyword>
<evidence type="ECO:0000256" key="3">
    <source>
        <dbReference type="ARBA" id="ARBA00023186"/>
    </source>
</evidence>
<gene>
    <name evidence="5" type="ORF">FHX44_115726</name>
</gene>
<reference evidence="5 6" key="1">
    <citation type="submission" date="2019-06" db="EMBL/GenBank/DDBJ databases">
        <title>Sequencing the genomes of 1000 actinobacteria strains.</title>
        <authorList>
            <person name="Klenk H.-P."/>
        </authorList>
    </citation>
    <scope>NUCLEOTIDE SEQUENCE [LARGE SCALE GENOMIC DNA]</scope>
    <source>
        <strain evidence="5 6">DSM 45671</strain>
    </source>
</reference>
<dbReference type="SUPFAM" id="SSF53067">
    <property type="entry name" value="Actin-like ATPase domain"/>
    <property type="match status" value="2"/>
</dbReference>
<dbReference type="AlphaFoldDB" id="A0A561SY72"/>
<evidence type="ECO:0000256" key="2">
    <source>
        <dbReference type="ARBA" id="ARBA00022840"/>
    </source>
</evidence>
<feature type="region of interest" description="Disordered" evidence="4">
    <location>
        <begin position="218"/>
        <end position="238"/>
    </location>
</feature>
<dbReference type="InterPro" id="IPR013126">
    <property type="entry name" value="Hsp_70_fam"/>
</dbReference>
<keyword evidence="3" id="KW-0143">Chaperone</keyword>
<organism evidence="5 6">
    <name type="scientific">Pseudonocardia hierapolitana</name>
    <dbReference type="NCBI Taxonomy" id="1128676"/>
    <lineage>
        <taxon>Bacteria</taxon>
        <taxon>Bacillati</taxon>
        <taxon>Actinomycetota</taxon>
        <taxon>Actinomycetes</taxon>
        <taxon>Pseudonocardiales</taxon>
        <taxon>Pseudonocardiaceae</taxon>
        <taxon>Pseudonocardia</taxon>
    </lineage>
</organism>
<dbReference type="Proteomes" id="UP000321261">
    <property type="component" value="Unassembled WGS sequence"/>
</dbReference>
<dbReference type="Gene3D" id="3.90.640.10">
    <property type="entry name" value="Actin, Chain A, domain 4"/>
    <property type="match status" value="1"/>
</dbReference>
<dbReference type="RefSeq" id="WP_147258584.1">
    <property type="nucleotide sequence ID" value="NZ_VIWU01000001.1"/>
</dbReference>
<accession>A0A561SY72</accession>
<dbReference type="EMBL" id="VIWU01000001">
    <property type="protein sequence ID" value="TWF79791.1"/>
    <property type="molecule type" value="Genomic_DNA"/>
</dbReference>
<evidence type="ECO:0000313" key="5">
    <source>
        <dbReference type="EMBL" id="TWF79791.1"/>
    </source>
</evidence>
<evidence type="ECO:0000313" key="6">
    <source>
        <dbReference type="Proteomes" id="UP000321261"/>
    </source>
</evidence>
<comment type="caution">
    <text evidence="5">The sequence shown here is derived from an EMBL/GenBank/DDBJ whole genome shotgun (WGS) entry which is preliminary data.</text>
</comment>
<keyword evidence="1" id="KW-0547">Nucleotide-binding</keyword>
<dbReference type="GO" id="GO:0005524">
    <property type="term" value="F:ATP binding"/>
    <property type="evidence" value="ECO:0007669"/>
    <property type="project" value="UniProtKB-KW"/>
</dbReference>
<proteinExistence type="predicted"/>
<feature type="compositionally biased region" description="Pro residues" evidence="4">
    <location>
        <begin position="454"/>
        <end position="469"/>
    </location>
</feature>
<dbReference type="PANTHER" id="PTHR42749">
    <property type="entry name" value="CELL SHAPE-DETERMINING PROTEIN MREB"/>
    <property type="match status" value="1"/>
</dbReference>
<dbReference type="Gene3D" id="3.30.420.40">
    <property type="match status" value="2"/>
</dbReference>
<evidence type="ECO:0000256" key="4">
    <source>
        <dbReference type="SAM" id="MobiDB-lite"/>
    </source>
</evidence>
<dbReference type="PRINTS" id="PR00301">
    <property type="entry name" value="HEATSHOCK70"/>
</dbReference>
<dbReference type="PANTHER" id="PTHR42749:SF1">
    <property type="entry name" value="CELL SHAPE-DETERMINING PROTEIN MREB"/>
    <property type="match status" value="1"/>
</dbReference>
<dbReference type="Pfam" id="PF00012">
    <property type="entry name" value="HSP70"/>
    <property type="match status" value="1"/>
</dbReference>
<evidence type="ECO:0000256" key="1">
    <source>
        <dbReference type="ARBA" id="ARBA00022741"/>
    </source>
</evidence>
<sequence length="635" mass="66408">MPEPAPAGLAERWVLAVDFGTTNTVAAIGDANGVRMLTVDGKTIMPSAVLLEGGRGCTNKWLVGEQAVNMARRRMEWFERSPKRHIPDGSLLLGDRDVPVVEVVAAVLRVVVDEAAKQQGSQSPEAFVVTHPANWPESRVEVLKDAARTAVSHRQEWPAPEALPEPVAAAERTLGVAEVPTVARIVVLDLGGGTVDAATVDVAAADLAALDIAITDPSNTSRPEPELTVVGRPTGMDGAGGEDFDYRLAVKMTEDAGAPGLYKRLAESADPDERERAVDIRSMARAVKEELSRQAVVPASLPKSPPDLPDDTPVQVSRPQLEELIKGGEGNPLGLADAVALATEALRGAPQDGPPFAGVYLVGGSSRIPMLGMLVQQATGKPPITGGDPSTTVADGAATRALRLLEPAEHQDHGRDPPPPWWRRVLTSRVLASVVALLMVGGALAALTIPPNEPLQVPPTSPPAPPPTTSPALQSALPASDPTLAACPTAEGDECKTKILAAAHAAWPTLPEGGCKVNDSLYGVDAYSAECQTSPTTIYLVFWRRSGSLVSSLTGQMMMPTTAHFMLPGSSEKLGSQVGGTRSTPSGMRYTCAWEYQAHPVTMVLDGPNENGTVALCGTAEFLDSSAIQSALGAG</sequence>